<name>A0A7S3GKL3_9EUKA</name>
<proteinExistence type="predicted"/>
<accession>A0A7S3GKL3</accession>
<dbReference type="EMBL" id="HBIB01048202">
    <property type="protein sequence ID" value="CAE0269355.1"/>
    <property type="molecule type" value="Transcribed_RNA"/>
</dbReference>
<evidence type="ECO:0000313" key="1">
    <source>
        <dbReference type="EMBL" id="CAE0269355.1"/>
    </source>
</evidence>
<dbReference type="AlphaFoldDB" id="A0A7S3GKL3"/>
<organism evidence="1">
    <name type="scientific">Palpitomonas bilix</name>
    <dbReference type="NCBI Taxonomy" id="652834"/>
    <lineage>
        <taxon>Eukaryota</taxon>
        <taxon>Eukaryota incertae sedis</taxon>
    </lineage>
</organism>
<protein>
    <submittedName>
        <fullName evidence="1">Uncharacterized protein</fullName>
    </submittedName>
</protein>
<sequence>MSFKRSQVKGGRERRYAKALYTLSESAPHTFTFLTSPCYTPYYHHFHNFTFATTIPSLYHHYRTIIIPPLFQCRPIPITTTITITIAITLAIAIHHTYVCM</sequence>
<reference evidence="1" key="1">
    <citation type="submission" date="2021-01" db="EMBL/GenBank/DDBJ databases">
        <authorList>
            <person name="Corre E."/>
            <person name="Pelletier E."/>
            <person name="Niang G."/>
            <person name="Scheremetjew M."/>
            <person name="Finn R."/>
            <person name="Kale V."/>
            <person name="Holt S."/>
            <person name="Cochrane G."/>
            <person name="Meng A."/>
            <person name="Brown T."/>
            <person name="Cohen L."/>
        </authorList>
    </citation>
    <scope>NUCLEOTIDE SEQUENCE</scope>
    <source>
        <strain evidence="1">NIES-2562</strain>
    </source>
</reference>
<gene>
    <name evidence="1" type="ORF">PBIL07802_LOCUS31708</name>
</gene>